<name>A0ABD1QXR9_9LAMI</name>
<accession>A0ABD1QXR9</accession>
<comment type="caution">
    <text evidence="2">The sequence shown here is derived from an EMBL/GenBank/DDBJ whole genome shotgun (WGS) entry which is preliminary data.</text>
</comment>
<evidence type="ECO:0000313" key="3">
    <source>
        <dbReference type="Proteomes" id="UP001604336"/>
    </source>
</evidence>
<protein>
    <submittedName>
        <fullName evidence="2">Uncharacterized protein</fullName>
    </submittedName>
</protein>
<dbReference type="PANTHER" id="PTHR33527:SF14">
    <property type="entry name" value="OS07G0274300 PROTEIN"/>
    <property type="match status" value="1"/>
</dbReference>
<dbReference type="Proteomes" id="UP001604336">
    <property type="component" value="Unassembled WGS sequence"/>
</dbReference>
<keyword evidence="3" id="KW-1185">Reference proteome</keyword>
<reference evidence="3" key="1">
    <citation type="submission" date="2024-07" db="EMBL/GenBank/DDBJ databases">
        <title>Two chromosome-level genome assemblies of Korean endemic species Abeliophyllum distichum and Forsythia ovata (Oleaceae).</title>
        <authorList>
            <person name="Jang H."/>
        </authorList>
    </citation>
    <scope>NUCLEOTIDE SEQUENCE [LARGE SCALE GENOMIC DNA]</scope>
</reference>
<evidence type="ECO:0000313" key="2">
    <source>
        <dbReference type="EMBL" id="KAL2480323.1"/>
    </source>
</evidence>
<sequence length="406" mass="46393">MNASRVYCLNPSLNINSYQLRIIFSPDSSNSSSLLLLAFVSVLAAFMDTTQSSMTLEDLKIIHENDRAIYSILLSNFWRNPTECLQIMSLWLWLERVGFSNLMSKIYSLSQYSMNELADEAVICLKCVNDPRFLFSAEGIEIPLTRSLTAEGMSLKFFHDNQRIALPEIRRLTTELYAPVLADLTAKAAHEDDAETSSQNHMVSGNAPQSPSGNQVMTSSSFDESLTLSLSQLSIGEDVTRVERSRVNEVARAERSRVNEVARAERSRVNEVARAERSRVNEVARAERSRVHEVAREERIRVNEVAREDRTMFVTFSRGYPVAESEVRQFFTRMLGNCIESFHMQEVAPDEQALYAIIVFLRPSFIRSILNGVRKVKFTINGKHLWMRKFVPKNRNFFLPPPARYL</sequence>
<dbReference type="AlphaFoldDB" id="A0ABD1QXR9"/>
<evidence type="ECO:0000256" key="1">
    <source>
        <dbReference type="SAM" id="MobiDB-lite"/>
    </source>
</evidence>
<feature type="region of interest" description="Disordered" evidence="1">
    <location>
        <begin position="189"/>
        <end position="221"/>
    </location>
</feature>
<feature type="compositionally biased region" description="Polar residues" evidence="1">
    <location>
        <begin position="196"/>
        <end position="221"/>
    </location>
</feature>
<proteinExistence type="predicted"/>
<organism evidence="2 3">
    <name type="scientific">Abeliophyllum distichum</name>
    <dbReference type="NCBI Taxonomy" id="126358"/>
    <lineage>
        <taxon>Eukaryota</taxon>
        <taxon>Viridiplantae</taxon>
        <taxon>Streptophyta</taxon>
        <taxon>Embryophyta</taxon>
        <taxon>Tracheophyta</taxon>
        <taxon>Spermatophyta</taxon>
        <taxon>Magnoliopsida</taxon>
        <taxon>eudicotyledons</taxon>
        <taxon>Gunneridae</taxon>
        <taxon>Pentapetalae</taxon>
        <taxon>asterids</taxon>
        <taxon>lamiids</taxon>
        <taxon>Lamiales</taxon>
        <taxon>Oleaceae</taxon>
        <taxon>Forsythieae</taxon>
        <taxon>Abeliophyllum</taxon>
    </lineage>
</organism>
<dbReference type="EMBL" id="JBFOLK010000010">
    <property type="protein sequence ID" value="KAL2480323.1"/>
    <property type="molecule type" value="Genomic_DNA"/>
</dbReference>
<dbReference type="PANTHER" id="PTHR33527">
    <property type="entry name" value="OS07G0274300 PROTEIN"/>
    <property type="match status" value="1"/>
</dbReference>
<gene>
    <name evidence="2" type="ORF">Adt_33289</name>
</gene>